<dbReference type="Proteomes" id="UP000054279">
    <property type="component" value="Unassembled WGS sequence"/>
</dbReference>
<dbReference type="EMBL" id="KN837444">
    <property type="protein sequence ID" value="KIJ24967.1"/>
    <property type="molecule type" value="Genomic_DNA"/>
</dbReference>
<protein>
    <submittedName>
        <fullName evidence="1">Uncharacterized protein</fullName>
    </submittedName>
</protein>
<keyword evidence="2" id="KW-1185">Reference proteome</keyword>
<gene>
    <name evidence="1" type="ORF">M422DRAFT_38954</name>
</gene>
<reference evidence="1 2" key="1">
    <citation type="submission" date="2014-06" db="EMBL/GenBank/DDBJ databases">
        <title>Evolutionary Origins and Diversification of the Mycorrhizal Mutualists.</title>
        <authorList>
            <consortium name="DOE Joint Genome Institute"/>
            <consortium name="Mycorrhizal Genomics Consortium"/>
            <person name="Kohler A."/>
            <person name="Kuo A."/>
            <person name="Nagy L.G."/>
            <person name="Floudas D."/>
            <person name="Copeland A."/>
            <person name="Barry K.W."/>
            <person name="Cichocki N."/>
            <person name="Veneault-Fourrey C."/>
            <person name="LaButti K."/>
            <person name="Lindquist E.A."/>
            <person name="Lipzen A."/>
            <person name="Lundell T."/>
            <person name="Morin E."/>
            <person name="Murat C."/>
            <person name="Riley R."/>
            <person name="Ohm R."/>
            <person name="Sun H."/>
            <person name="Tunlid A."/>
            <person name="Henrissat B."/>
            <person name="Grigoriev I.V."/>
            <person name="Hibbett D.S."/>
            <person name="Martin F."/>
        </authorList>
    </citation>
    <scope>NUCLEOTIDE SEQUENCE [LARGE SCALE GENOMIC DNA]</scope>
    <source>
        <strain evidence="1 2">SS14</strain>
    </source>
</reference>
<organism evidence="1 2">
    <name type="scientific">Sphaerobolus stellatus (strain SS14)</name>
    <dbReference type="NCBI Taxonomy" id="990650"/>
    <lineage>
        <taxon>Eukaryota</taxon>
        <taxon>Fungi</taxon>
        <taxon>Dikarya</taxon>
        <taxon>Basidiomycota</taxon>
        <taxon>Agaricomycotina</taxon>
        <taxon>Agaricomycetes</taxon>
        <taxon>Phallomycetidae</taxon>
        <taxon>Geastrales</taxon>
        <taxon>Sphaerobolaceae</taxon>
        <taxon>Sphaerobolus</taxon>
    </lineage>
</organism>
<accession>A0A0C9U7C4</accession>
<dbReference type="AlphaFoldDB" id="A0A0C9U7C4"/>
<evidence type="ECO:0000313" key="2">
    <source>
        <dbReference type="Proteomes" id="UP000054279"/>
    </source>
</evidence>
<sequence length="55" mass="5700">MGSCSLEGLAVDYENTYIFGLLPKLTDAPSTLTGFVLYLEARAGVNGGGCQTEGV</sequence>
<dbReference type="HOGENOM" id="CLU_3033908_0_0_1"/>
<proteinExistence type="predicted"/>
<evidence type="ECO:0000313" key="1">
    <source>
        <dbReference type="EMBL" id="KIJ24967.1"/>
    </source>
</evidence>
<name>A0A0C9U7C4_SPHS4</name>